<reference evidence="3" key="1">
    <citation type="journal article" date="2019" name="Database">
        <title>The radish genome database (RadishGD): an integrated information resource for radish genomics.</title>
        <authorList>
            <person name="Yu H.J."/>
            <person name="Baek S."/>
            <person name="Lee Y.J."/>
            <person name="Cho A."/>
            <person name="Mun J.H."/>
        </authorList>
    </citation>
    <scope>NUCLEOTIDE SEQUENCE [LARGE SCALE GENOMIC DNA]</scope>
    <source>
        <strain evidence="3">cv. WK10039</strain>
    </source>
</reference>
<dbReference type="PANTHER" id="PTHR48222">
    <property type="entry name" value="PROTEINASE INHIBITOR, PROPEPTIDE"/>
    <property type="match status" value="1"/>
</dbReference>
<keyword evidence="3" id="KW-1185">Reference proteome</keyword>
<feature type="domain" description="Inhibitor I9" evidence="2">
    <location>
        <begin position="65"/>
        <end position="118"/>
    </location>
</feature>
<evidence type="ECO:0000256" key="1">
    <source>
        <dbReference type="SAM" id="SignalP"/>
    </source>
</evidence>
<sequence>MGSQLLLVFFTFYICVVSSTRTLAPSPDQNHFSSFISEPMRQIGFYLVSVDYSLYHNDCKKYEHLLGKVIHGRSPKHALVYCYKHVMYGFAATLTEKEAEKMKGEEGVLSVTKDIIIHRDAPYDHDADNEDSNY</sequence>
<dbReference type="InterPro" id="IPR037045">
    <property type="entry name" value="S8pro/Inhibitor_I9_sf"/>
</dbReference>
<dbReference type="Pfam" id="PF05922">
    <property type="entry name" value="Inhibitor_I9"/>
    <property type="match status" value="1"/>
</dbReference>
<dbReference type="KEGG" id="rsz:108808493"/>
<dbReference type="Proteomes" id="UP000504610">
    <property type="component" value="Chromosome 6"/>
</dbReference>
<evidence type="ECO:0000313" key="4">
    <source>
        <dbReference type="RefSeq" id="XP_018436129.2"/>
    </source>
</evidence>
<protein>
    <submittedName>
        <fullName evidence="4">Uncharacterized protein LOC108808493</fullName>
    </submittedName>
</protein>
<dbReference type="InterPro" id="IPR010259">
    <property type="entry name" value="S8pro/Inhibitor_I9"/>
</dbReference>
<dbReference type="AlphaFoldDB" id="A0A6J0JMS0"/>
<dbReference type="GeneID" id="108808493"/>
<dbReference type="OrthoDB" id="1080174at2759"/>
<keyword evidence="1" id="KW-0732">Signal</keyword>
<feature type="chain" id="PRO_5040724682" evidence="1">
    <location>
        <begin position="20"/>
        <end position="134"/>
    </location>
</feature>
<proteinExistence type="predicted"/>
<name>A0A6J0JMS0_RAPSA</name>
<organism evidence="3 4">
    <name type="scientific">Raphanus sativus</name>
    <name type="common">Radish</name>
    <name type="synonym">Raphanus raphanistrum var. sativus</name>
    <dbReference type="NCBI Taxonomy" id="3726"/>
    <lineage>
        <taxon>Eukaryota</taxon>
        <taxon>Viridiplantae</taxon>
        <taxon>Streptophyta</taxon>
        <taxon>Embryophyta</taxon>
        <taxon>Tracheophyta</taxon>
        <taxon>Spermatophyta</taxon>
        <taxon>Magnoliopsida</taxon>
        <taxon>eudicotyledons</taxon>
        <taxon>Gunneridae</taxon>
        <taxon>Pentapetalae</taxon>
        <taxon>rosids</taxon>
        <taxon>malvids</taxon>
        <taxon>Brassicales</taxon>
        <taxon>Brassicaceae</taxon>
        <taxon>Brassiceae</taxon>
        <taxon>Raphanus</taxon>
    </lineage>
</organism>
<feature type="signal peptide" evidence="1">
    <location>
        <begin position="1"/>
        <end position="19"/>
    </location>
</feature>
<dbReference type="Gene3D" id="3.30.70.80">
    <property type="entry name" value="Peptidase S8 propeptide/proteinase inhibitor I9"/>
    <property type="match status" value="1"/>
</dbReference>
<reference evidence="4" key="2">
    <citation type="submission" date="2025-08" db="UniProtKB">
        <authorList>
            <consortium name="RefSeq"/>
        </authorList>
    </citation>
    <scope>IDENTIFICATION</scope>
    <source>
        <tissue evidence="4">Leaf</tissue>
    </source>
</reference>
<evidence type="ECO:0000313" key="3">
    <source>
        <dbReference type="Proteomes" id="UP000504610"/>
    </source>
</evidence>
<evidence type="ECO:0000259" key="2">
    <source>
        <dbReference type="Pfam" id="PF05922"/>
    </source>
</evidence>
<gene>
    <name evidence="4" type="primary">LOC108808493</name>
</gene>
<dbReference type="PANTHER" id="PTHR48222:SF4">
    <property type="entry name" value="PROTEINASE INHIBITOR, PROPEPTIDE"/>
    <property type="match status" value="1"/>
</dbReference>
<accession>A0A6J0JMS0</accession>
<dbReference type="RefSeq" id="XP_018436129.2">
    <property type="nucleotide sequence ID" value="XM_018580627.2"/>
</dbReference>